<evidence type="ECO:0000256" key="5">
    <source>
        <dbReference type="PROSITE-ProRule" id="PRU00278"/>
    </source>
</evidence>
<dbReference type="AlphaFoldDB" id="A0A9Q9F3U3"/>
<dbReference type="InterPro" id="IPR000297">
    <property type="entry name" value="PPIase_PpiC"/>
</dbReference>
<name>A0A9Q9F3U3_9RICK</name>
<dbReference type="GO" id="GO:0003755">
    <property type="term" value="F:peptidyl-prolyl cis-trans isomerase activity"/>
    <property type="evidence" value="ECO:0007669"/>
    <property type="project" value="UniProtKB-KW"/>
</dbReference>
<evidence type="ECO:0000256" key="4">
    <source>
        <dbReference type="ARBA" id="ARBA00023186"/>
    </source>
</evidence>
<evidence type="ECO:0000256" key="1">
    <source>
        <dbReference type="ARBA" id="ARBA00004236"/>
    </source>
</evidence>
<organism evidence="7 9">
    <name type="scientific">Neoehrlichia mikurensis</name>
    <dbReference type="NCBI Taxonomy" id="89586"/>
    <lineage>
        <taxon>Bacteria</taxon>
        <taxon>Pseudomonadati</taxon>
        <taxon>Pseudomonadota</taxon>
        <taxon>Alphaproteobacteria</taxon>
        <taxon>Rickettsiales</taxon>
        <taxon>Anaplasmataceae</taxon>
        <taxon>Candidatus Neoehrlichia</taxon>
    </lineage>
</organism>
<evidence type="ECO:0000313" key="9">
    <source>
        <dbReference type="Proteomes" id="UP001059822"/>
    </source>
</evidence>
<dbReference type="PANTHER" id="PTHR47529">
    <property type="entry name" value="PEPTIDYL-PROLYL CIS-TRANS ISOMERASE D"/>
    <property type="match status" value="1"/>
</dbReference>
<keyword evidence="5" id="KW-0697">Rotamase</keyword>
<dbReference type="EMBL" id="CP089285">
    <property type="protein sequence ID" value="UTO56228.1"/>
    <property type="molecule type" value="Genomic_DNA"/>
</dbReference>
<evidence type="ECO:0000256" key="2">
    <source>
        <dbReference type="ARBA" id="ARBA00022475"/>
    </source>
</evidence>
<dbReference type="PANTHER" id="PTHR47529:SF1">
    <property type="entry name" value="PERIPLASMIC CHAPERONE PPID"/>
    <property type="match status" value="1"/>
</dbReference>
<comment type="subcellular location">
    <subcellularLocation>
        <location evidence="1">Cell membrane</location>
    </subcellularLocation>
</comment>
<dbReference type="RefSeq" id="WP_218194137.1">
    <property type="nucleotide sequence ID" value="NZ_CP054597.1"/>
</dbReference>
<reference evidence="7" key="1">
    <citation type="journal article" date="2022" name="Microorganisms">
        <title>Assembly and Comparison of Ca. Neoehrlichia mikurensis Genomes.</title>
        <authorList>
            <person name="Azagi T."/>
            <person name="Dirks R.P."/>
            <person name="Yebra-Pimentel E.S."/>
            <person name="Schaap P.J."/>
            <person name="Koehorst J.J."/>
            <person name="Esser H.J."/>
            <person name="Sprong H."/>
        </authorList>
    </citation>
    <scope>NUCLEOTIDE SEQUENCE</scope>
    <source>
        <strain evidence="8">18-2804</strain>
        <strain evidence="7">18-2837</strain>
    </source>
</reference>
<dbReference type="EMBL" id="CP089286">
    <property type="protein sequence ID" value="UTO55308.1"/>
    <property type="molecule type" value="Genomic_DNA"/>
</dbReference>
<dbReference type="InterPro" id="IPR052029">
    <property type="entry name" value="PpiD_chaperone"/>
</dbReference>
<evidence type="ECO:0000313" key="10">
    <source>
        <dbReference type="Proteomes" id="UP001059985"/>
    </source>
</evidence>
<evidence type="ECO:0000313" key="8">
    <source>
        <dbReference type="EMBL" id="UTO56228.1"/>
    </source>
</evidence>
<dbReference type="GO" id="GO:0005886">
    <property type="term" value="C:plasma membrane"/>
    <property type="evidence" value="ECO:0007669"/>
    <property type="project" value="UniProtKB-SubCell"/>
</dbReference>
<protein>
    <submittedName>
        <fullName evidence="7">SurA N-terminal domain-containing protein</fullName>
    </submittedName>
</protein>
<keyword evidence="3" id="KW-0472">Membrane</keyword>
<evidence type="ECO:0000259" key="6">
    <source>
        <dbReference type="PROSITE" id="PS50198"/>
    </source>
</evidence>
<keyword evidence="2" id="KW-1003">Cell membrane</keyword>
<proteinExistence type="predicted"/>
<evidence type="ECO:0000256" key="3">
    <source>
        <dbReference type="ARBA" id="ARBA00023136"/>
    </source>
</evidence>
<dbReference type="Proteomes" id="UP001059822">
    <property type="component" value="Chromosome"/>
</dbReference>
<keyword evidence="4" id="KW-0143">Chaperone</keyword>
<dbReference type="Proteomes" id="UP001059985">
    <property type="component" value="Chromosome"/>
</dbReference>
<sequence length="627" mass="71242">MKLKGVFIKLLLIVLLCSLVFITFGNYFLSNYKNEKYVATVGSSKISLQEFQTAYNNELTYIQQLINHQLSDEQINQFHIKSSVLHKLIEEKVLQKLSHDLNLKIGKESILEYIKGIKYFHDSNGKFSKEKFQQTLSSAGISETSYISSLHNSFPIAILMNCLFSDAANVYLQYNDNILKKIFKDLHQSRIVDIIEISLKAIKNVPIPDDKDLRNIYDKSSKDLSFPEYRAAKYIAISEEDFIHKVTASSEEISNDIKNNELDNQVDIFNLVFLTQKEAESAYQLLKEGKSFNSVVSDVAKTTLQDITLKNITKNMLPDNIRGIVFKLKEEEISGVLHSVFGWHIIKIKSIHKISDDNLKELSAQVSLNIRRQKASDLLAKFVKEINNQIHQGISLEKLAELHKLNINSIASFDINGNDANGNLVNMPSFLDKKDDFTVVAFSSQLNKPSSFVSSGNGYFSINVTEVTPPRNKTFEESKNILISKWQNTFKINAMYTLSKDLAEKFKSGNNVETDGVSLKKDQKVSKIDVASTDNPGQDYPYGLVNDIFNINIGDSTTGFMNANNSKLYIAILKKINTPQEIKELDLIQFKTQVNNNNIDSLKDQLLKYLMKKYSVQVNQELVNKVR</sequence>
<gene>
    <name evidence="8" type="ORF">LUA81_03905</name>
    <name evidence="7" type="ORF">LUA82_03940</name>
</gene>
<feature type="domain" description="PpiC" evidence="6">
    <location>
        <begin position="227"/>
        <end position="350"/>
    </location>
</feature>
<keyword evidence="5" id="KW-0413">Isomerase</keyword>
<dbReference type="Pfam" id="PF13624">
    <property type="entry name" value="SurA_N_3"/>
    <property type="match status" value="1"/>
</dbReference>
<dbReference type="PROSITE" id="PS50198">
    <property type="entry name" value="PPIC_PPIASE_2"/>
    <property type="match status" value="1"/>
</dbReference>
<keyword evidence="10" id="KW-1185">Reference proteome</keyword>
<accession>A0A9Q9F3U3</accession>
<evidence type="ECO:0000313" key="7">
    <source>
        <dbReference type="EMBL" id="UTO55308.1"/>
    </source>
</evidence>
<dbReference type="Pfam" id="PF13145">
    <property type="entry name" value="Rotamase_2"/>
    <property type="match status" value="1"/>
</dbReference>